<feature type="signal peptide" evidence="2">
    <location>
        <begin position="1"/>
        <end position="20"/>
    </location>
</feature>
<dbReference type="Proteomes" id="UP000324091">
    <property type="component" value="Chromosome 13"/>
</dbReference>
<evidence type="ECO:0000313" key="4">
    <source>
        <dbReference type="Proteomes" id="UP000324091"/>
    </source>
</evidence>
<sequence>MPPVISLHSQFLCVWQLAAAGASTAGFLEKVAADLERELRTFKYPAMFSAESGSTHDETRSKEGAKRTRAFCNIPSGSTAPLSRPGGRRGCYVRDTGERKVKTVRGSDDEDTEDLSPGKPQSPNGQFCR</sequence>
<feature type="compositionally biased region" description="Polar residues" evidence="1">
    <location>
        <begin position="119"/>
        <end position="129"/>
    </location>
</feature>
<evidence type="ECO:0000256" key="2">
    <source>
        <dbReference type="SAM" id="SignalP"/>
    </source>
</evidence>
<dbReference type="EMBL" id="RHFK02000005">
    <property type="protein sequence ID" value="TWW76338.1"/>
    <property type="molecule type" value="Genomic_DNA"/>
</dbReference>
<comment type="caution">
    <text evidence="3">The sequence shown here is derived from an EMBL/GenBank/DDBJ whole genome shotgun (WGS) entry which is preliminary data.</text>
</comment>
<accession>A0A5C6PC52</accession>
<feature type="compositionally biased region" description="Basic and acidic residues" evidence="1">
    <location>
        <begin position="95"/>
        <end position="107"/>
    </location>
</feature>
<protein>
    <submittedName>
        <fullName evidence="3">Uncharacterized protein</fullName>
    </submittedName>
</protein>
<organism evidence="3 4">
    <name type="scientific">Takifugu flavidus</name>
    <name type="common">sansaifugu</name>
    <dbReference type="NCBI Taxonomy" id="433684"/>
    <lineage>
        <taxon>Eukaryota</taxon>
        <taxon>Metazoa</taxon>
        <taxon>Chordata</taxon>
        <taxon>Craniata</taxon>
        <taxon>Vertebrata</taxon>
        <taxon>Euteleostomi</taxon>
        <taxon>Actinopterygii</taxon>
        <taxon>Neopterygii</taxon>
        <taxon>Teleostei</taxon>
        <taxon>Neoteleostei</taxon>
        <taxon>Acanthomorphata</taxon>
        <taxon>Eupercaria</taxon>
        <taxon>Tetraodontiformes</taxon>
        <taxon>Tetradontoidea</taxon>
        <taxon>Tetraodontidae</taxon>
        <taxon>Takifugu</taxon>
    </lineage>
</organism>
<evidence type="ECO:0000256" key="1">
    <source>
        <dbReference type="SAM" id="MobiDB-lite"/>
    </source>
</evidence>
<feature type="region of interest" description="Disordered" evidence="1">
    <location>
        <begin position="72"/>
        <end position="129"/>
    </location>
</feature>
<feature type="chain" id="PRO_5023143097" evidence="2">
    <location>
        <begin position="21"/>
        <end position="129"/>
    </location>
</feature>
<name>A0A5C6PC52_9TELE</name>
<reference evidence="3 4" key="1">
    <citation type="submission" date="2019-04" db="EMBL/GenBank/DDBJ databases">
        <title>Chromosome genome assembly for Takifugu flavidus.</title>
        <authorList>
            <person name="Xiao S."/>
        </authorList>
    </citation>
    <scope>NUCLEOTIDE SEQUENCE [LARGE SCALE GENOMIC DNA]</scope>
    <source>
        <strain evidence="3">HTHZ2018</strain>
        <tissue evidence="3">Muscle</tissue>
    </source>
</reference>
<evidence type="ECO:0000313" key="3">
    <source>
        <dbReference type="EMBL" id="TWW76338.1"/>
    </source>
</evidence>
<gene>
    <name evidence="3" type="ORF">D4764_13G0010000</name>
</gene>
<keyword evidence="2" id="KW-0732">Signal</keyword>
<proteinExistence type="predicted"/>
<keyword evidence="4" id="KW-1185">Reference proteome</keyword>
<dbReference type="AlphaFoldDB" id="A0A5C6PC52"/>